<evidence type="ECO:0000313" key="2">
    <source>
        <dbReference type="Proteomes" id="UP000233469"/>
    </source>
</evidence>
<organism evidence="1 2">
    <name type="scientific">Rhizophagus irregularis</name>
    <dbReference type="NCBI Taxonomy" id="588596"/>
    <lineage>
        <taxon>Eukaryota</taxon>
        <taxon>Fungi</taxon>
        <taxon>Fungi incertae sedis</taxon>
        <taxon>Mucoromycota</taxon>
        <taxon>Glomeromycotina</taxon>
        <taxon>Glomeromycetes</taxon>
        <taxon>Glomerales</taxon>
        <taxon>Glomeraceae</taxon>
        <taxon>Rhizophagus</taxon>
    </lineage>
</organism>
<reference evidence="1 2" key="2">
    <citation type="submission" date="2017-10" db="EMBL/GenBank/DDBJ databases">
        <title>Extensive intraspecific genome diversity in a model arbuscular mycorrhizal fungus.</title>
        <authorList>
            <person name="Chen E.C.H."/>
            <person name="Morin E."/>
            <person name="Baudet D."/>
            <person name="Noel J."/>
            <person name="Ndikumana S."/>
            <person name="Charron P."/>
            <person name="St-Onge C."/>
            <person name="Giorgi J."/>
            <person name="Grigoriev I.V."/>
            <person name="Roux C."/>
            <person name="Martin F.M."/>
            <person name="Corradi N."/>
        </authorList>
    </citation>
    <scope>NUCLEOTIDE SEQUENCE [LARGE SCALE GENOMIC DNA]</scope>
    <source>
        <strain evidence="1 2">C2</strain>
    </source>
</reference>
<dbReference type="VEuPathDB" id="FungiDB:RhiirFUN_024121"/>
<dbReference type="VEuPathDB" id="FungiDB:FUN_018393"/>
<dbReference type="EMBL" id="LLXL01007362">
    <property type="protein sequence ID" value="PKK55544.1"/>
    <property type="molecule type" value="Genomic_DNA"/>
</dbReference>
<gene>
    <name evidence="1" type="ORF">RhiirC2_802116</name>
</gene>
<reference evidence="1 2" key="1">
    <citation type="submission" date="2016-04" db="EMBL/GenBank/DDBJ databases">
        <title>Genome analyses suggest a sexual origin of heterokaryosis in a supposedly ancient asexual fungus.</title>
        <authorList>
            <person name="Ropars J."/>
            <person name="Sedzielewska K."/>
            <person name="Noel J."/>
            <person name="Charron P."/>
            <person name="Farinelli L."/>
            <person name="Marton T."/>
            <person name="Kruger M."/>
            <person name="Pelin A."/>
            <person name="Brachmann A."/>
            <person name="Corradi N."/>
        </authorList>
    </citation>
    <scope>NUCLEOTIDE SEQUENCE [LARGE SCALE GENOMIC DNA]</scope>
    <source>
        <strain evidence="1 2">C2</strain>
    </source>
</reference>
<proteinExistence type="predicted"/>
<sequence length="190" mass="22028">MAVPWLYIFFAYPIYPQFSNQYSEARRSIKRALARRTERRNAFSKEQIEALLPDKRKGKLTIEERAKYCAKTGDFIDIVANHWCLGPKSNDENEIVAGVARQSTFRMKLAEGGVDPTIIEEFAKDQKHIQESNEIQRKRTKKRMAKAQRIPKHFSLANVSKRIQNMDVSKIPTREDLADVIVMLSMRPSE</sequence>
<feature type="non-terminal residue" evidence="1">
    <location>
        <position position="190"/>
    </location>
</feature>
<evidence type="ECO:0000313" key="1">
    <source>
        <dbReference type="EMBL" id="PKK55544.1"/>
    </source>
</evidence>
<dbReference type="Proteomes" id="UP000233469">
    <property type="component" value="Unassembled WGS sequence"/>
</dbReference>
<dbReference type="AlphaFoldDB" id="A0A2N1M1K5"/>
<protein>
    <submittedName>
        <fullName evidence="1">Uncharacterized protein</fullName>
    </submittedName>
</protein>
<name>A0A2N1M1K5_9GLOM</name>
<accession>A0A2N1M1K5</accession>
<comment type="caution">
    <text evidence="1">The sequence shown here is derived from an EMBL/GenBank/DDBJ whole genome shotgun (WGS) entry which is preliminary data.</text>
</comment>